<gene>
    <name evidence="3" type="ORF">LR394_07080</name>
</gene>
<comment type="caution">
    <text evidence="3">The sequence shown here is derived from an EMBL/GenBank/DDBJ whole genome shotgun (WGS) entry which is preliminary data.</text>
</comment>
<evidence type="ECO:0000256" key="1">
    <source>
        <dbReference type="SAM" id="MobiDB-lite"/>
    </source>
</evidence>
<evidence type="ECO:0000256" key="2">
    <source>
        <dbReference type="SAM" id="SignalP"/>
    </source>
</evidence>
<organism evidence="3 4">
    <name type="scientific">Kineosporia babensis</name>
    <dbReference type="NCBI Taxonomy" id="499548"/>
    <lineage>
        <taxon>Bacteria</taxon>
        <taxon>Bacillati</taxon>
        <taxon>Actinomycetota</taxon>
        <taxon>Actinomycetes</taxon>
        <taxon>Kineosporiales</taxon>
        <taxon>Kineosporiaceae</taxon>
        <taxon>Kineosporia</taxon>
    </lineage>
</organism>
<keyword evidence="2" id="KW-0732">Signal</keyword>
<evidence type="ECO:0000313" key="3">
    <source>
        <dbReference type="EMBL" id="MCD5310653.1"/>
    </source>
</evidence>
<proteinExistence type="predicted"/>
<keyword evidence="4" id="KW-1185">Reference proteome</keyword>
<accession>A0A9X1NCR8</accession>
<dbReference type="Proteomes" id="UP001138997">
    <property type="component" value="Unassembled WGS sequence"/>
</dbReference>
<dbReference type="EMBL" id="JAJOMB010000003">
    <property type="protein sequence ID" value="MCD5310653.1"/>
    <property type="molecule type" value="Genomic_DNA"/>
</dbReference>
<protein>
    <recommendedName>
        <fullName evidence="5">Secreted protein</fullName>
    </recommendedName>
</protein>
<reference evidence="3" key="1">
    <citation type="submission" date="2021-11" db="EMBL/GenBank/DDBJ databases">
        <title>Streptomyces corallinus and Kineosporia corallina sp. nov., two new coral-derived marine actinobacteria.</title>
        <authorList>
            <person name="Buangrab K."/>
            <person name="Sutthacheep M."/>
            <person name="Yeemin T."/>
            <person name="Harunari E."/>
            <person name="Igarashi Y."/>
            <person name="Sripreechasak P."/>
            <person name="Kanchanasin P."/>
            <person name="Tanasupawat S."/>
            <person name="Phongsopitanun W."/>
        </authorList>
    </citation>
    <scope>NUCLEOTIDE SEQUENCE</scope>
    <source>
        <strain evidence="3">JCM 31032</strain>
    </source>
</reference>
<dbReference type="PROSITE" id="PS51257">
    <property type="entry name" value="PROKAR_LIPOPROTEIN"/>
    <property type="match status" value="1"/>
</dbReference>
<evidence type="ECO:0008006" key="5">
    <source>
        <dbReference type="Google" id="ProtNLM"/>
    </source>
</evidence>
<name>A0A9X1NCR8_9ACTN</name>
<feature type="signal peptide" evidence="2">
    <location>
        <begin position="1"/>
        <end position="23"/>
    </location>
</feature>
<dbReference type="RefSeq" id="WP_231439721.1">
    <property type="nucleotide sequence ID" value="NZ_JAJOMB010000003.1"/>
</dbReference>
<feature type="chain" id="PRO_5040847741" description="Secreted protein" evidence="2">
    <location>
        <begin position="24"/>
        <end position="272"/>
    </location>
</feature>
<feature type="region of interest" description="Disordered" evidence="1">
    <location>
        <begin position="25"/>
        <end position="102"/>
    </location>
</feature>
<feature type="compositionally biased region" description="Low complexity" evidence="1">
    <location>
        <begin position="40"/>
        <end position="74"/>
    </location>
</feature>
<dbReference type="AlphaFoldDB" id="A0A9X1NCR8"/>
<evidence type="ECO:0000313" key="4">
    <source>
        <dbReference type="Proteomes" id="UP001138997"/>
    </source>
</evidence>
<sequence length="272" mass="27379">MRSSQNRSALAATFMAVAVLASACGGESPTVSNGTAAPVPGSSETPSSPPATAGETSAPASTTSSGSTSEPTTEAGGGCAATNEKVPSGAATKKTFDLDGDGKPDTIWVGDGRKGVETASGAVVSLKVSNAGGPEITVFAQTLSSGAKVLMENGRQAYVSAFSDCTLVETKNVQGEQYTFDLGFNAPDTGYGCANGEDVVDLVGLALTKSKDGGTKPWLLEQTVIDVSKDGRTAENGEKEIVGQFSTKAYARAGLDQASSLNTCSPETVSQA</sequence>